<reference evidence="2" key="2">
    <citation type="submission" date="2015-03" db="EMBL/GenBank/DDBJ databases">
        <authorList>
            <person name="Chow C.-E.T."/>
            <person name="Winget D.M."/>
            <person name="White R.A.III."/>
            <person name="Hallam S.J."/>
            <person name="Suttle C.A."/>
        </authorList>
    </citation>
    <scope>NUCLEOTIDE SEQUENCE</scope>
    <source>
        <strain evidence="2">Anoxic2_5</strain>
    </source>
</reference>
<name>A0A0F7L6N3_9VIRU</name>
<feature type="region of interest" description="Disordered" evidence="1">
    <location>
        <begin position="1"/>
        <end position="27"/>
    </location>
</feature>
<reference evidence="2" key="1">
    <citation type="journal article" date="2015" name="Front. Microbiol.">
        <title>Combining genomic sequencing methods to explore viral diversity and reveal potential virus-host interactions.</title>
        <authorList>
            <person name="Chow C.E."/>
            <person name="Winget D.M."/>
            <person name="White R.A.III."/>
            <person name="Hallam S.J."/>
            <person name="Suttle C.A."/>
        </authorList>
    </citation>
    <scope>NUCLEOTIDE SEQUENCE</scope>
    <source>
        <strain evidence="2">Anoxic2_5</strain>
    </source>
</reference>
<proteinExistence type="predicted"/>
<feature type="region of interest" description="Disordered" evidence="1">
    <location>
        <begin position="168"/>
        <end position="192"/>
    </location>
</feature>
<sequence length="241" mass="25096">MAMMAPEKRSGRRGQRGHDSGLRGGFHGRGGSLGLAAALGRCEGRLRGSRGGGLGGSSGAVFRGQVRVVRGDQPSITAILLAQLVVDGVQARLGRVLLLPVFQPAGADEGHHVDKELESPLVVSVTNHAMANLTDVLPCVRPALLPSRVAMAGQVAAVLRGRSRLPETGGSEVVGNLNEPPATKLHDPSLTTSDVLPVPVQTLLVVRLLEDGDIVPIPAGQHRRRRHVGPGTSAARQVGWG</sequence>
<feature type="region of interest" description="Disordered" evidence="1">
    <location>
        <begin position="220"/>
        <end position="241"/>
    </location>
</feature>
<accession>A0A0F7L6N3</accession>
<organism evidence="2">
    <name type="scientific">uncultured marine virus</name>
    <dbReference type="NCBI Taxonomy" id="186617"/>
    <lineage>
        <taxon>Viruses</taxon>
        <taxon>environmental samples</taxon>
    </lineage>
</organism>
<evidence type="ECO:0000313" key="2">
    <source>
        <dbReference type="EMBL" id="AKH47142.1"/>
    </source>
</evidence>
<evidence type="ECO:0000256" key="1">
    <source>
        <dbReference type="SAM" id="MobiDB-lite"/>
    </source>
</evidence>
<protein>
    <submittedName>
        <fullName evidence="2">Uncharacterized protein</fullName>
    </submittedName>
</protein>
<dbReference type="EMBL" id="KR029589">
    <property type="protein sequence ID" value="AKH47142.1"/>
    <property type="molecule type" value="Genomic_DNA"/>
</dbReference>